<protein>
    <submittedName>
        <fullName evidence="1">XkdX family protein</fullName>
    </submittedName>
</protein>
<comment type="caution">
    <text evidence="1">The sequence shown here is derived from an EMBL/GenBank/DDBJ whole genome shotgun (WGS) entry which is preliminary data.</text>
</comment>
<accession>A0ABS2G986</accession>
<name>A0ABS2G986_9FIRM</name>
<dbReference type="Proteomes" id="UP000729290">
    <property type="component" value="Unassembled WGS sequence"/>
</dbReference>
<evidence type="ECO:0000313" key="2">
    <source>
        <dbReference type="Proteomes" id="UP000729290"/>
    </source>
</evidence>
<keyword evidence="2" id="KW-1185">Reference proteome</keyword>
<dbReference type="InterPro" id="IPR010022">
    <property type="entry name" value="XkdX"/>
</dbReference>
<dbReference type="Pfam" id="PF09693">
    <property type="entry name" value="Phage_XkdX"/>
    <property type="match status" value="1"/>
</dbReference>
<sequence>MFETLKKRYEQRYVRKDQLQQYVALGLLTEEEFLKIVTMA</sequence>
<dbReference type="EMBL" id="JACSNV010000004">
    <property type="protein sequence ID" value="MBM6877338.1"/>
    <property type="molecule type" value="Genomic_DNA"/>
</dbReference>
<dbReference type="RefSeq" id="WP_205133345.1">
    <property type="nucleotide sequence ID" value="NZ_JACSNT010000005.1"/>
</dbReference>
<evidence type="ECO:0000313" key="1">
    <source>
        <dbReference type="EMBL" id="MBM6877338.1"/>
    </source>
</evidence>
<reference evidence="1 2" key="1">
    <citation type="journal article" date="2021" name="Sci. Rep.">
        <title>The distribution of antibiotic resistance genes in chicken gut microbiota commensals.</title>
        <authorList>
            <person name="Juricova H."/>
            <person name="Matiasovicova J."/>
            <person name="Kubasova T."/>
            <person name="Cejkova D."/>
            <person name="Rychlik I."/>
        </authorList>
    </citation>
    <scope>NUCLEOTIDE SEQUENCE [LARGE SCALE GENOMIC DNA]</scope>
    <source>
        <strain evidence="1 2">An431b</strain>
    </source>
</reference>
<organism evidence="1 2">
    <name type="scientific">Anaerotignum lactatifermentans</name>
    <dbReference type="NCBI Taxonomy" id="160404"/>
    <lineage>
        <taxon>Bacteria</taxon>
        <taxon>Bacillati</taxon>
        <taxon>Bacillota</taxon>
        <taxon>Clostridia</taxon>
        <taxon>Lachnospirales</taxon>
        <taxon>Anaerotignaceae</taxon>
        <taxon>Anaerotignum</taxon>
    </lineage>
</organism>
<gene>
    <name evidence="1" type="ORF">H9X83_04070</name>
</gene>
<proteinExistence type="predicted"/>